<dbReference type="EMBL" id="HBUE01282496">
    <property type="protein sequence ID" value="CAG6569831.1"/>
    <property type="molecule type" value="Transcribed_RNA"/>
</dbReference>
<proteinExistence type="predicted"/>
<dbReference type="AlphaFoldDB" id="A0A8D8DWI2"/>
<evidence type="ECO:0000313" key="1">
    <source>
        <dbReference type="EMBL" id="CAG6518299.1"/>
    </source>
</evidence>
<dbReference type="EMBL" id="HBUE01176980">
    <property type="protein sequence ID" value="CAG6518299.1"/>
    <property type="molecule type" value="Transcribed_RNA"/>
</dbReference>
<organism evidence="1">
    <name type="scientific">Culex pipiens</name>
    <name type="common">House mosquito</name>
    <dbReference type="NCBI Taxonomy" id="7175"/>
    <lineage>
        <taxon>Eukaryota</taxon>
        <taxon>Metazoa</taxon>
        <taxon>Ecdysozoa</taxon>
        <taxon>Arthropoda</taxon>
        <taxon>Hexapoda</taxon>
        <taxon>Insecta</taxon>
        <taxon>Pterygota</taxon>
        <taxon>Neoptera</taxon>
        <taxon>Endopterygota</taxon>
        <taxon>Diptera</taxon>
        <taxon>Nematocera</taxon>
        <taxon>Culicoidea</taxon>
        <taxon>Culicidae</taxon>
        <taxon>Culicinae</taxon>
        <taxon>Culicini</taxon>
        <taxon>Culex</taxon>
        <taxon>Culex</taxon>
    </lineage>
</organism>
<reference evidence="1" key="1">
    <citation type="submission" date="2021-05" db="EMBL/GenBank/DDBJ databases">
        <authorList>
            <person name="Alioto T."/>
            <person name="Alioto T."/>
            <person name="Gomez Garrido J."/>
        </authorList>
    </citation>
    <scope>NUCLEOTIDE SEQUENCE</scope>
</reference>
<name>A0A8D8DWI2_CULPI</name>
<accession>A0A8D8DWI2</accession>
<sequence length="101" mass="11311">MNRGNPSPLASCRPVSWLSISAIGTCSSLENTERNTSASSSRQTRQTSIGADRKLLQAFSKLQLLQIFLFNFHNEKTQAHRSSSKNFVFVYLSIGRQLSIF</sequence>
<protein>
    <submittedName>
        <fullName evidence="1">(northern house mosquito) hypothetical protein</fullName>
    </submittedName>
</protein>